<dbReference type="EMBL" id="CAJNOH010004621">
    <property type="protein sequence ID" value="CAF1375244.1"/>
    <property type="molecule type" value="Genomic_DNA"/>
</dbReference>
<dbReference type="Proteomes" id="UP000663854">
    <property type="component" value="Unassembled WGS sequence"/>
</dbReference>
<evidence type="ECO:0000313" key="7">
    <source>
        <dbReference type="Proteomes" id="UP000663889"/>
    </source>
</evidence>
<comment type="caution">
    <text evidence="2">The sequence shown here is derived from an EMBL/GenBank/DDBJ whole genome shotgun (WGS) entry which is preliminary data.</text>
</comment>
<dbReference type="Proteomes" id="UP000663823">
    <property type="component" value="Unassembled WGS sequence"/>
</dbReference>
<dbReference type="AlphaFoldDB" id="A0A815Q6M0"/>
<dbReference type="Proteomes" id="UP000663889">
    <property type="component" value="Unassembled WGS sequence"/>
</dbReference>
<proteinExistence type="predicted"/>
<dbReference type="Proteomes" id="UP000663874">
    <property type="component" value="Unassembled WGS sequence"/>
</dbReference>
<sequence>MCNECKIQFEDNMKQVDDAKEDSENYLNKNSSTTINSATTINEGEHLHLKIGHLAQMIKETLPDCCRHLLRENDYAIEIDDKLSHLRCAVIVENVQVVRIKPSSFINYSQAKLRYVKNILLTMNKNIKIDFIQS</sequence>
<evidence type="ECO:0000313" key="3">
    <source>
        <dbReference type="EMBL" id="CAF1613490.1"/>
    </source>
</evidence>
<evidence type="ECO:0000313" key="2">
    <source>
        <dbReference type="EMBL" id="CAF1459257.1"/>
    </source>
</evidence>
<evidence type="ECO:0000313" key="1">
    <source>
        <dbReference type="EMBL" id="CAF1375244.1"/>
    </source>
</evidence>
<keyword evidence="6" id="KW-1185">Reference proteome</keyword>
<protein>
    <submittedName>
        <fullName evidence="2">Uncharacterized protein</fullName>
    </submittedName>
</protein>
<dbReference type="EMBL" id="CAJOAX010004236">
    <property type="protein sequence ID" value="CAF3896281.1"/>
    <property type="molecule type" value="Genomic_DNA"/>
</dbReference>
<dbReference type="EMBL" id="CAJNOU010004904">
    <property type="protein sequence ID" value="CAF1459257.1"/>
    <property type="molecule type" value="Genomic_DNA"/>
</dbReference>
<reference evidence="2" key="1">
    <citation type="submission" date="2021-02" db="EMBL/GenBank/DDBJ databases">
        <authorList>
            <person name="Nowell W R."/>
        </authorList>
    </citation>
    <scope>NUCLEOTIDE SEQUENCE</scope>
</reference>
<dbReference type="EMBL" id="CAJOBE010005348">
    <property type="protein sequence ID" value="CAF3969517.1"/>
    <property type="molecule type" value="Genomic_DNA"/>
</dbReference>
<organism evidence="2 7">
    <name type="scientific">Rotaria sordida</name>
    <dbReference type="NCBI Taxonomy" id="392033"/>
    <lineage>
        <taxon>Eukaryota</taxon>
        <taxon>Metazoa</taxon>
        <taxon>Spiralia</taxon>
        <taxon>Gnathifera</taxon>
        <taxon>Rotifera</taxon>
        <taxon>Eurotatoria</taxon>
        <taxon>Bdelloidea</taxon>
        <taxon>Philodinida</taxon>
        <taxon>Philodinidae</taxon>
        <taxon>Rotaria</taxon>
    </lineage>
</organism>
<accession>A0A815Q6M0</accession>
<evidence type="ECO:0000313" key="6">
    <source>
        <dbReference type="Proteomes" id="UP000663870"/>
    </source>
</evidence>
<name>A0A815Q6M0_9BILA</name>
<evidence type="ECO:0000313" key="4">
    <source>
        <dbReference type="EMBL" id="CAF3896281.1"/>
    </source>
</evidence>
<evidence type="ECO:0000313" key="5">
    <source>
        <dbReference type="EMBL" id="CAF3969517.1"/>
    </source>
</evidence>
<dbReference type="Proteomes" id="UP000663870">
    <property type="component" value="Unassembled WGS sequence"/>
</dbReference>
<dbReference type="EMBL" id="CAJNOL010006064">
    <property type="protein sequence ID" value="CAF1613490.1"/>
    <property type="molecule type" value="Genomic_DNA"/>
</dbReference>
<gene>
    <name evidence="5" type="ORF">FNK824_LOCUS24249</name>
    <name evidence="3" type="ORF">JXQ802_LOCUS49685</name>
    <name evidence="4" type="ORF">OTI717_LOCUS23544</name>
    <name evidence="1" type="ORF">PYM288_LOCUS33570</name>
    <name evidence="2" type="ORF">SEV965_LOCUS34080</name>
</gene>